<organism evidence="4 5">
    <name type="scientific">Zygosaccharomyces mellis</name>
    <dbReference type="NCBI Taxonomy" id="42258"/>
    <lineage>
        <taxon>Eukaryota</taxon>
        <taxon>Fungi</taxon>
        <taxon>Dikarya</taxon>
        <taxon>Ascomycota</taxon>
        <taxon>Saccharomycotina</taxon>
        <taxon>Saccharomycetes</taxon>
        <taxon>Saccharomycetales</taxon>
        <taxon>Saccharomycetaceae</taxon>
        <taxon>Zygosaccharomyces</taxon>
    </lineage>
</organism>
<keyword evidence="3" id="KW-0812">Transmembrane</keyword>
<evidence type="ECO:0000256" key="1">
    <source>
        <dbReference type="ARBA" id="ARBA00004141"/>
    </source>
</evidence>
<feature type="transmembrane region" description="Helical" evidence="3">
    <location>
        <begin position="170"/>
        <end position="187"/>
    </location>
</feature>
<feature type="transmembrane region" description="Helical" evidence="3">
    <location>
        <begin position="575"/>
        <end position="594"/>
    </location>
</feature>
<evidence type="ECO:0000313" key="4">
    <source>
        <dbReference type="EMBL" id="GCE97294.1"/>
    </source>
</evidence>
<proteinExistence type="predicted"/>
<keyword evidence="3" id="KW-0472">Membrane</keyword>
<dbReference type="AlphaFoldDB" id="A0A4C2DZ67"/>
<feature type="compositionally biased region" description="Polar residues" evidence="2">
    <location>
        <begin position="15"/>
        <end position="30"/>
    </location>
</feature>
<dbReference type="OrthoDB" id="199930at2759"/>
<evidence type="ECO:0000256" key="3">
    <source>
        <dbReference type="SAM" id="Phobius"/>
    </source>
</evidence>
<feature type="transmembrane region" description="Helical" evidence="3">
    <location>
        <begin position="500"/>
        <end position="524"/>
    </location>
</feature>
<comment type="caution">
    <text evidence="4">The sequence shown here is derived from an EMBL/GenBank/DDBJ whole genome shotgun (WGS) entry which is preliminary data.</text>
</comment>
<keyword evidence="5" id="KW-1185">Reference proteome</keyword>
<feature type="compositionally biased region" description="Low complexity" evidence="2">
    <location>
        <begin position="92"/>
        <end position="112"/>
    </location>
</feature>
<feature type="compositionally biased region" description="Low complexity" evidence="2">
    <location>
        <begin position="68"/>
        <end position="84"/>
    </location>
</feature>
<dbReference type="GO" id="GO:0022857">
    <property type="term" value="F:transmembrane transporter activity"/>
    <property type="evidence" value="ECO:0007669"/>
    <property type="project" value="InterPro"/>
</dbReference>
<feature type="transmembrane region" description="Helical" evidence="3">
    <location>
        <begin position="468"/>
        <end position="488"/>
    </location>
</feature>
<dbReference type="SUPFAM" id="SSF103473">
    <property type="entry name" value="MFS general substrate transporter"/>
    <property type="match status" value="1"/>
</dbReference>
<feature type="transmembrane region" description="Helical" evidence="3">
    <location>
        <begin position="199"/>
        <end position="222"/>
    </location>
</feature>
<gene>
    <name evidence="4" type="primary">MCH1</name>
    <name evidence="4" type="ORF">ZYGM_004821</name>
</gene>
<sequence length="601" mass="65755">MATSTTTQTASSLAPNTGSLPRKPQSNPSLQKPKLTGWAQAAARSLPKSQQQQQQQQQQNSPGNAAKSNSSSLGNNGSSTPSSLRKSRKQMNGNNANSSNSANVNNNNNNANKLRHPYNRDEVRNYMRDLFAQYTSSTSISTYNGLSSSRRGNNLDWGAVTNNRYRNKKYGISAVSSGFIALITLYTQPWQSHLKYNAWQINLLVSVANLGVYLVPPILGVFADAHGPILLSSLATLGFVPSYSVLSYLFSHPEIDTAASFQWSIGCFCLVGASTSALFFSSLLTCAKLYPETKLLSISLPTTCFGLSSLLASQLLQLDWFWYSGRQLLDLSRVFGTFAGIYASVGALAWVATARVSMMQFTEAGEDGDNHFDENEPLLSSHLSIPPDQHSFFKDITGYLLASSLMLALGPLEMIIADIGTVSNLVFPRSPTLSSKLVSVYAFSSTITRLLTGVGTDWFGRKHWSPKWILMGFLSLGFLLQLGLWWLVVTPYVSRLHALGISSLLGIVYGGSFTIVPTVVMIVWGERLFGTAYGPMMVAPAMGTLSSCMLFAKVYDSNCASGYNDSYCIVPVFKLTSIQFLCAIFFVSWLFNVWSKRKINI</sequence>
<dbReference type="Pfam" id="PF07690">
    <property type="entry name" value="MFS_1"/>
    <property type="match status" value="1"/>
</dbReference>
<feature type="transmembrane region" description="Helical" evidence="3">
    <location>
        <begin position="334"/>
        <end position="352"/>
    </location>
</feature>
<feature type="transmembrane region" description="Helical" evidence="3">
    <location>
        <begin position="399"/>
        <end position="417"/>
    </location>
</feature>
<dbReference type="InterPro" id="IPR036259">
    <property type="entry name" value="MFS_trans_sf"/>
</dbReference>
<dbReference type="Proteomes" id="UP000301737">
    <property type="component" value="Unassembled WGS sequence"/>
</dbReference>
<reference evidence="4 5" key="1">
    <citation type="submission" date="2019-01" db="EMBL/GenBank/DDBJ databases">
        <title>Draft Genome Sequencing of Zygosaccharomyces mellis Ca-7.</title>
        <authorList>
            <person name="Shiwa Y."/>
            <person name="Kanesaki Y."/>
            <person name="Ishige T."/>
            <person name="Mura K."/>
            <person name="Hori T."/>
            <person name="Tamura T."/>
        </authorList>
    </citation>
    <scope>NUCLEOTIDE SEQUENCE [LARGE SCALE GENOMIC DNA]</scope>
    <source>
        <strain evidence="4 5">Ca-7</strain>
    </source>
</reference>
<evidence type="ECO:0000256" key="2">
    <source>
        <dbReference type="SAM" id="MobiDB-lite"/>
    </source>
</evidence>
<dbReference type="EMBL" id="BIMX01000001">
    <property type="protein sequence ID" value="GCE97294.1"/>
    <property type="molecule type" value="Genomic_DNA"/>
</dbReference>
<evidence type="ECO:0000313" key="5">
    <source>
        <dbReference type="Proteomes" id="UP000301737"/>
    </source>
</evidence>
<keyword evidence="3" id="KW-1133">Transmembrane helix</keyword>
<feature type="transmembrane region" description="Helical" evidence="3">
    <location>
        <begin position="536"/>
        <end position="555"/>
    </location>
</feature>
<comment type="subcellular location">
    <subcellularLocation>
        <location evidence="1">Membrane</location>
        <topology evidence="1">Multi-pass membrane protein</topology>
    </subcellularLocation>
</comment>
<feature type="transmembrane region" description="Helical" evidence="3">
    <location>
        <begin position="263"/>
        <end position="283"/>
    </location>
</feature>
<feature type="compositionally biased region" description="Low complexity" evidence="2">
    <location>
        <begin position="50"/>
        <end position="59"/>
    </location>
</feature>
<feature type="transmembrane region" description="Helical" evidence="3">
    <location>
        <begin position="437"/>
        <end position="456"/>
    </location>
</feature>
<name>A0A4C2DZ67_9SACH</name>
<accession>A0A4C2DZ67</accession>
<feature type="transmembrane region" description="Helical" evidence="3">
    <location>
        <begin position="295"/>
        <end position="314"/>
    </location>
</feature>
<protein>
    <submittedName>
        <fullName evidence="4">Putative monocarboxylate transporter mch1</fullName>
    </submittedName>
</protein>
<feature type="compositionally biased region" description="Low complexity" evidence="2">
    <location>
        <begin position="1"/>
        <end position="14"/>
    </location>
</feature>
<feature type="region of interest" description="Disordered" evidence="2">
    <location>
        <begin position="1"/>
        <end position="116"/>
    </location>
</feature>
<dbReference type="GO" id="GO:0016020">
    <property type="term" value="C:membrane"/>
    <property type="evidence" value="ECO:0007669"/>
    <property type="project" value="UniProtKB-SubCell"/>
</dbReference>
<dbReference type="InterPro" id="IPR011701">
    <property type="entry name" value="MFS"/>
</dbReference>
<feature type="transmembrane region" description="Helical" evidence="3">
    <location>
        <begin position="229"/>
        <end position="251"/>
    </location>
</feature>